<gene>
    <name evidence="5" type="ORF">LTR05_005118</name>
</gene>
<feature type="compositionally biased region" description="Acidic residues" evidence="3">
    <location>
        <begin position="364"/>
        <end position="379"/>
    </location>
</feature>
<sequence>MDSNTPTENGGYADLNDENGDNLDDLFAIDDGGFDIEQDTDNVQPGVTYDDFLPTELPNDQSIENAELSALLQEGVAEDVEGIDLDALNNRPLEIGEKAIDAVDYDDIGDDDLPDEVEMGGPVQPPDTFLSGIRESAAESDIDDLFGDGDDDLFGDTGHDDQGDGRARSIEDNTAGSNQAPANGGLLRALAERDATMTEEETRQWVLQEALLSREPGQFGRPDIDDMDVWMHKNFPAYDPTEDAPFWNRILPPKPATYVVKDTKTKKPRPIRPTKVTLDIEPDQKLLFATPAAIALPFERRADYVYIPVGVTQERFDPLDEEQSDDDLPNGLTNEDLDLMCTDFDTLSHLADEDSVFSTRPQAVDEDASMSEYENDFDDSERPIKKRRIGLGANDIVTIHQFEIPSFDDPERLTAKIAREVVLDLNDTTLLVEELDQDASRQRAKPGESRYQIATIKDRLARRFKTSNDASYNLLQQNQKKVRGQLTNMAIDHSIPAIRLQYPYYQVRLPAKELRNWHRKQILFKGGVAFHKVNKQKRKEIKNKPIQQAFGKTRDLSVADNSYALLLEYSEEHPVMLSQTGMGNKVVNYYRKVDASDTQRPKAEIGDTSVLMPEDKSPFNNFGHIDPGQATLAIYNSMYRAPIFKQSQASTDFLIVREVTGMNGQLHYLRNIDYQYVVGQELPSVQVPGPSARLVTTVAKNRLKAISFRIARRKKSHRLRVEEVTRHFPETNDMQNRQKMKEFMQFNKEQKEWEMRGTEQIPDEEEIQKTLVPEEICLLESMQVGNQYLHDSGYADDDAGGDDDKDDDEKDDKQDIAIERQLAPWKTTKNFKLATQGKAMLRLYGDGDPSGRGEAFSFIKTSMKGGFKAQGLSANENVASQRGKEAGLGGHTYNVARQQQAYEESIRKIWNRQRDVLSSVDEAEDIDEEGVDGQLDDFARSRNIRATPASGLQTPSGRRRDDETGTSFSKRSANSQAQRYLRIRRRVWDASADAYEWREVVESDPQVIKMYLKRKEKMDVQNLSQALPTGDHQVDALNRKKLEDELARLENNRKAKRRKKNRPSEATIDGDQTGADGNGADPSTPAPSSGGRNNAGTQRKCANCGQVGHIKTNKKSVNSTCKRCGFDLVKKKTDDFGKALSFDFASLQHHET</sequence>
<dbReference type="PANTHER" id="PTHR13900:SF0">
    <property type="entry name" value="TRANSCRIPTION INITIATION FACTOR TFIID SUBUNIT 1"/>
    <property type="match status" value="1"/>
</dbReference>
<dbReference type="GO" id="GO:0051123">
    <property type="term" value="P:RNA polymerase II preinitiation complex assembly"/>
    <property type="evidence" value="ECO:0007669"/>
    <property type="project" value="TreeGrafter"/>
</dbReference>
<evidence type="ECO:0000313" key="6">
    <source>
        <dbReference type="Proteomes" id="UP001309876"/>
    </source>
</evidence>
<feature type="region of interest" description="Disordered" evidence="3">
    <location>
        <begin position="789"/>
        <end position="812"/>
    </location>
</feature>
<comment type="caution">
    <text evidence="5">The sequence shown here is derived from an EMBL/GenBank/DDBJ whole genome shotgun (WGS) entry which is preliminary data.</text>
</comment>
<feature type="compositionally biased region" description="Acidic residues" evidence="3">
    <location>
        <begin position="142"/>
        <end position="154"/>
    </location>
</feature>
<dbReference type="Pfam" id="PF12157">
    <property type="entry name" value="DUF3591"/>
    <property type="match status" value="1"/>
</dbReference>
<organism evidence="5 6">
    <name type="scientific">Lithohypha guttulata</name>
    <dbReference type="NCBI Taxonomy" id="1690604"/>
    <lineage>
        <taxon>Eukaryota</taxon>
        <taxon>Fungi</taxon>
        <taxon>Dikarya</taxon>
        <taxon>Ascomycota</taxon>
        <taxon>Pezizomycotina</taxon>
        <taxon>Eurotiomycetes</taxon>
        <taxon>Chaetothyriomycetidae</taxon>
        <taxon>Chaetothyriales</taxon>
        <taxon>Trichomeriaceae</taxon>
        <taxon>Lithohypha</taxon>
    </lineage>
</organism>
<feature type="compositionally biased region" description="Acidic residues" evidence="3">
    <location>
        <begin position="794"/>
        <end position="810"/>
    </location>
</feature>
<evidence type="ECO:0000313" key="5">
    <source>
        <dbReference type="EMBL" id="KAK5085829.1"/>
    </source>
</evidence>
<dbReference type="InterPro" id="IPR040240">
    <property type="entry name" value="TAF1"/>
</dbReference>
<dbReference type="GO" id="GO:0005669">
    <property type="term" value="C:transcription factor TFIID complex"/>
    <property type="evidence" value="ECO:0007669"/>
    <property type="project" value="InterPro"/>
</dbReference>
<feature type="region of interest" description="Disordered" evidence="3">
    <location>
        <begin position="142"/>
        <end position="185"/>
    </location>
</feature>
<feature type="compositionally biased region" description="Acidic residues" evidence="3">
    <location>
        <begin position="925"/>
        <end position="935"/>
    </location>
</feature>
<dbReference type="GO" id="GO:0017025">
    <property type="term" value="F:TBP-class protein binding"/>
    <property type="evidence" value="ECO:0007669"/>
    <property type="project" value="InterPro"/>
</dbReference>
<keyword evidence="6" id="KW-1185">Reference proteome</keyword>
<feature type="region of interest" description="Disordered" evidence="3">
    <location>
        <begin position="1049"/>
        <end position="1099"/>
    </location>
</feature>
<dbReference type="PANTHER" id="PTHR13900">
    <property type="entry name" value="TRANSCRIPTION INITIATION FACTOR TFIID"/>
    <property type="match status" value="1"/>
</dbReference>
<evidence type="ECO:0000259" key="4">
    <source>
        <dbReference type="Pfam" id="PF12157"/>
    </source>
</evidence>
<feature type="region of interest" description="Disordered" evidence="3">
    <location>
        <begin position="1"/>
        <end position="24"/>
    </location>
</feature>
<evidence type="ECO:0000256" key="1">
    <source>
        <dbReference type="ARBA" id="ARBA00004123"/>
    </source>
</evidence>
<evidence type="ECO:0000256" key="3">
    <source>
        <dbReference type="SAM" id="MobiDB-lite"/>
    </source>
</evidence>
<name>A0AAN7Y6D8_9EURO</name>
<protein>
    <recommendedName>
        <fullName evidence="4">Transcription initiation factor TFIID subunit 1 histone acetyltransferase domain-containing protein</fullName>
    </recommendedName>
</protein>
<dbReference type="Proteomes" id="UP001309876">
    <property type="component" value="Unassembled WGS sequence"/>
</dbReference>
<dbReference type="InterPro" id="IPR022591">
    <property type="entry name" value="TAF1_HAT_dom"/>
</dbReference>
<keyword evidence="2" id="KW-0539">Nucleus</keyword>
<feature type="compositionally biased region" description="Acidic residues" evidence="3">
    <location>
        <begin position="15"/>
        <end position="24"/>
    </location>
</feature>
<feature type="compositionally biased region" description="Polar residues" evidence="3">
    <location>
        <begin position="1086"/>
        <end position="1097"/>
    </location>
</feature>
<feature type="compositionally biased region" description="Acidic residues" evidence="3">
    <location>
        <begin position="109"/>
        <end position="118"/>
    </location>
</feature>
<dbReference type="AlphaFoldDB" id="A0AAN7Y6D8"/>
<evidence type="ECO:0000256" key="2">
    <source>
        <dbReference type="ARBA" id="ARBA00023242"/>
    </source>
</evidence>
<dbReference type="GO" id="GO:0004402">
    <property type="term" value="F:histone acetyltransferase activity"/>
    <property type="evidence" value="ECO:0007669"/>
    <property type="project" value="InterPro"/>
</dbReference>
<feature type="compositionally biased region" description="Polar residues" evidence="3">
    <location>
        <begin position="172"/>
        <end position="181"/>
    </location>
</feature>
<proteinExistence type="predicted"/>
<feature type="compositionally biased region" description="Basic and acidic residues" evidence="3">
    <location>
        <begin position="157"/>
        <end position="171"/>
    </location>
</feature>
<feature type="domain" description="Transcription initiation factor TFIID subunit 1 histone acetyltransferase" evidence="4">
    <location>
        <begin position="464"/>
        <end position="915"/>
    </location>
</feature>
<feature type="region of interest" description="Disordered" evidence="3">
    <location>
        <begin position="109"/>
        <end position="130"/>
    </location>
</feature>
<feature type="compositionally biased region" description="Polar residues" evidence="3">
    <location>
        <begin position="965"/>
        <end position="975"/>
    </location>
</feature>
<accession>A0AAN7Y6D8</accession>
<reference evidence="5 6" key="1">
    <citation type="submission" date="2023-08" db="EMBL/GenBank/DDBJ databases">
        <title>Black Yeasts Isolated from many extreme environments.</title>
        <authorList>
            <person name="Coleine C."/>
            <person name="Stajich J.E."/>
            <person name="Selbmann L."/>
        </authorList>
    </citation>
    <scope>NUCLEOTIDE SEQUENCE [LARGE SCALE GENOMIC DNA]</scope>
    <source>
        <strain evidence="5 6">CCFEE 5910</strain>
    </source>
</reference>
<feature type="region of interest" description="Disordered" evidence="3">
    <location>
        <begin position="925"/>
        <end position="975"/>
    </location>
</feature>
<dbReference type="EMBL" id="JAVRRJ010000004">
    <property type="protein sequence ID" value="KAK5085829.1"/>
    <property type="molecule type" value="Genomic_DNA"/>
</dbReference>
<comment type="subcellular location">
    <subcellularLocation>
        <location evidence="1">Nucleus</location>
    </subcellularLocation>
</comment>
<feature type="region of interest" description="Disordered" evidence="3">
    <location>
        <begin position="358"/>
        <end position="379"/>
    </location>
</feature>
<dbReference type="GO" id="GO:0016251">
    <property type="term" value="F:RNA polymerase II general transcription initiation factor activity"/>
    <property type="evidence" value="ECO:0007669"/>
    <property type="project" value="InterPro"/>
</dbReference>